<dbReference type="InterPro" id="IPR033749">
    <property type="entry name" value="Polyprenyl_synt_CS"/>
</dbReference>
<keyword evidence="3 7" id="KW-0808">Transferase</keyword>
<dbReference type="PROSITE" id="PS00444">
    <property type="entry name" value="POLYPRENYL_SYNTHASE_2"/>
    <property type="match status" value="1"/>
</dbReference>
<sequence length="291" mass="31472">MDFKACYNNYINTVNTALIVNMPPRDAYPSRIHEAMHYSLFAGGKRLRPVLCLASFELFDSMTAKVLPVACALELIHTYSLIHDDLPCMDDDDFRRGMPTCHKKFGEAIAVLAGDALLTEAFAMASSIGNTGYSATIISMLAAASGSTGLIGGQVMDLLSEDKPIDVELLEYIHRHKTGKLISVSVESGAVCAGADSTALSALTKYGEALGLAFQISDDILDVIGDAEKLGKNVGQDAKLNKATYPSLYGLEESKKKLHETVEQALISLQGFGKKSGFLCELARYVAYRDR</sequence>
<dbReference type="PROSITE" id="PS00723">
    <property type="entry name" value="POLYPRENYL_SYNTHASE_1"/>
    <property type="match status" value="1"/>
</dbReference>
<protein>
    <submittedName>
        <fullName evidence="8">Polyprenyl synthetase family protein</fullName>
    </submittedName>
</protein>
<dbReference type="GO" id="GO:0005737">
    <property type="term" value="C:cytoplasm"/>
    <property type="evidence" value="ECO:0007669"/>
    <property type="project" value="UniProtKB-ARBA"/>
</dbReference>
<dbReference type="Gene3D" id="1.10.600.10">
    <property type="entry name" value="Farnesyl Diphosphate Synthase"/>
    <property type="match status" value="1"/>
</dbReference>
<dbReference type="InterPro" id="IPR000092">
    <property type="entry name" value="Polyprenyl_synt"/>
</dbReference>
<dbReference type="SUPFAM" id="SSF48576">
    <property type="entry name" value="Terpenoid synthases"/>
    <property type="match status" value="1"/>
</dbReference>
<evidence type="ECO:0000256" key="6">
    <source>
        <dbReference type="ARBA" id="ARBA00023229"/>
    </source>
</evidence>
<dbReference type="InterPro" id="IPR008949">
    <property type="entry name" value="Isoprenoid_synthase_dom_sf"/>
</dbReference>
<dbReference type="GO" id="GO:0004659">
    <property type="term" value="F:prenyltransferase activity"/>
    <property type="evidence" value="ECO:0007669"/>
    <property type="project" value="InterPro"/>
</dbReference>
<dbReference type="AlphaFoldDB" id="A0A3A4R9X2"/>
<reference evidence="8 9" key="1">
    <citation type="journal article" date="2017" name="ISME J.">
        <title>Energy and carbon metabolisms in a deep terrestrial subsurface fluid microbial community.</title>
        <authorList>
            <person name="Momper L."/>
            <person name="Jungbluth S.P."/>
            <person name="Lee M.D."/>
            <person name="Amend J.P."/>
        </authorList>
    </citation>
    <scope>NUCLEOTIDE SEQUENCE [LARGE SCALE GENOMIC DNA]</scope>
    <source>
        <strain evidence="8">SURF_26</strain>
    </source>
</reference>
<name>A0A3A4R9X2_9BACT</name>
<accession>A0A3A4R9X2</accession>
<gene>
    <name evidence="8" type="ORF">C4541_02125</name>
</gene>
<dbReference type="NCBIfam" id="NF045485">
    <property type="entry name" value="FPPsyn"/>
    <property type="match status" value="1"/>
</dbReference>
<evidence type="ECO:0000256" key="7">
    <source>
        <dbReference type="RuleBase" id="RU004466"/>
    </source>
</evidence>
<comment type="caution">
    <text evidence="8">The sequence shown here is derived from an EMBL/GenBank/DDBJ whole genome shotgun (WGS) entry which is preliminary data.</text>
</comment>
<keyword evidence="4" id="KW-0479">Metal-binding</keyword>
<dbReference type="InterPro" id="IPR053378">
    <property type="entry name" value="Prenyl_diphosphate_synthase"/>
</dbReference>
<proteinExistence type="inferred from homology"/>
<evidence type="ECO:0000256" key="5">
    <source>
        <dbReference type="ARBA" id="ARBA00022842"/>
    </source>
</evidence>
<evidence type="ECO:0000256" key="4">
    <source>
        <dbReference type="ARBA" id="ARBA00022723"/>
    </source>
</evidence>
<dbReference type="GO" id="GO:0016114">
    <property type="term" value="P:terpenoid biosynthetic process"/>
    <property type="evidence" value="ECO:0007669"/>
    <property type="project" value="UniProtKB-ARBA"/>
</dbReference>
<dbReference type="Pfam" id="PF00348">
    <property type="entry name" value="polyprenyl_synt"/>
    <property type="match status" value="1"/>
</dbReference>
<evidence type="ECO:0000313" key="9">
    <source>
        <dbReference type="Proteomes" id="UP000266426"/>
    </source>
</evidence>
<keyword evidence="5" id="KW-0460">Magnesium</keyword>
<dbReference type="GO" id="GO:0046872">
    <property type="term" value="F:metal ion binding"/>
    <property type="evidence" value="ECO:0007669"/>
    <property type="project" value="UniProtKB-KW"/>
</dbReference>
<dbReference type="EMBL" id="QZJZ01000014">
    <property type="protein sequence ID" value="RJP61319.1"/>
    <property type="molecule type" value="Genomic_DNA"/>
</dbReference>
<dbReference type="SFLD" id="SFLDS00005">
    <property type="entry name" value="Isoprenoid_Synthase_Type_I"/>
    <property type="match status" value="1"/>
</dbReference>
<comment type="similarity">
    <text evidence="2 7">Belongs to the FPP/GGPP synthase family.</text>
</comment>
<dbReference type="PANTHER" id="PTHR43281">
    <property type="entry name" value="FARNESYL DIPHOSPHATE SYNTHASE"/>
    <property type="match status" value="1"/>
</dbReference>
<keyword evidence="6" id="KW-0414">Isoprene biosynthesis</keyword>
<evidence type="ECO:0000256" key="2">
    <source>
        <dbReference type="ARBA" id="ARBA00006706"/>
    </source>
</evidence>
<dbReference type="Proteomes" id="UP000266426">
    <property type="component" value="Unassembled WGS sequence"/>
</dbReference>
<organism evidence="8 9">
    <name type="scientific">Candidatus Auribacter fodinae</name>
    <dbReference type="NCBI Taxonomy" id="2093366"/>
    <lineage>
        <taxon>Bacteria</taxon>
        <taxon>Pseudomonadati</taxon>
        <taxon>Candidatus Auribacterota</taxon>
        <taxon>Candidatus Auribacteria</taxon>
        <taxon>Candidatus Auribacterales</taxon>
        <taxon>Candidatus Auribacteraceae</taxon>
        <taxon>Candidatus Auribacter</taxon>
    </lineage>
</organism>
<evidence type="ECO:0000256" key="3">
    <source>
        <dbReference type="ARBA" id="ARBA00022679"/>
    </source>
</evidence>
<dbReference type="FunFam" id="1.10.600.10:FF:000001">
    <property type="entry name" value="Geranylgeranyl diphosphate synthase"/>
    <property type="match status" value="1"/>
</dbReference>
<evidence type="ECO:0000256" key="1">
    <source>
        <dbReference type="ARBA" id="ARBA00001946"/>
    </source>
</evidence>
<dbReference type="CDD" id="cd00685">
    <property type="entry name" value="Trans_IPPS_HT"/>
    <property type="match status" value="1"/>
</dbReference>
<evidence type="ECO:0000313" key="8">
    <source>
        <dbReference type="EMBL" id="RJP61319.1"/>
    </source>
</evidence>
<dbReference type="PANTHER" id="PTHR43281:SF1">
    <property type="entry name" value="FARNESYL DIPHOSPHATE SYNTHASE"/>
    <property type="match status" value="1"/>
</dbReference>
<comment type="cofactor">
    <cofactor evidence="1">
        <name>Mg(2+)</name>
        <dbReference type="ChEBI" id="CHEBI:18420"/>
    </cofactor>
</comment>
<dbReference type="SFLD" id="SFLDG01017">
    <property type="entry name" value="Polyprenyl_Transferase_Like"/>
    <property type="match status" value="1"/>
</dbReference>